<evidence type="ECO:0000313" key="4">
    <source>
        <dbReference type="Proteomes" id="UP000053989"/>
    </source>
</evidence>
<dbReference type="PANTHER" id="PTHR28498:SF1">
    <property type="entry name" value="ZINC FINGER SWIM DOMAIN-CONTAINING PROTEIN 7"/>
    <property type="match status" value="1"/>
</dbReference>
<keyword evidence="1" id="KW-0863">Zinc-finger</keyword>
<dbReference type="GO" id="GO:0097196">
    <property type="term" value="C:Shu complex"/>
    <property type="evidence" value="ECO:0007669"/>
    <property type="project" value="TreeGrafter"/>
</dbReference>
<organism evidence="3 4">
    <name type="scientific">Scleroderma citrinum Foug A</name>
    <dbReference type="NCBI Taxonomy" id="1036808"/>
    <lineage>
        <taxon>Eukaryota</taxon>
        <taxon>Fungi</taxon>
        <taxon>Dikarya</taxon>
        <taxon>Basidiomycota</taxon>
        <taxon>Agaricomycotina</taxon>
        <taxon>Agaricomycetes</taxon>
        <taxon>Agaricomycetidae</taxon>
        <taxon>Boletales</taxon>
        <taxon>Sclerodermatineae</taxon>
        <taxon>Sclerodermataceae</taxon>
        <taxon>Scleroderma</taxon>
    </lineage>
</organism>
<dbReference type="PROSITE" id="PS50966">
    <property type="entry name" value="ZF_SWIM"/>
    <property type="match status" value="1"/>
</dbReference>
<name>A0A0C3AJF1_9AGAM</name>
<reference evidence="3 4" key="1">
    <citation type="submission" date="2014-04" db="EMBL/GenBank/DDBJ databases">
        <authorList>
            <consortium name="DOE Joint Genome Institute"/>
            <person name="Kuo A."/>
            <person name="Kohler A."/>
            <person name="Nagy L.G."/>
            <person name="Floudas D."/>
            <person name="Copeland A."/>
            <person name="Barry K.W."/>
            <person name="Cichocki N."/>
            <person name="Veneault-Fourrey C."/>
            <person name="LaButti K."/>
            <person name="Lindquist E.A."/>
            <person name="Lipzen A."/>
            <person name="Lundell T."/>
            <person name="Morin E."/>
            <person name="Murat C."/>
            <person name="Sun H."/>
            <person name="Tunlid A."/>
            <person name="Henrissat B."/>
            <person name="Grigoriev I.V."/>
            <person name="Hibbett D.S."/>
            <person name="Martin F."/>
            <person name="Nordberg H.P."/>
            <person name="Cantor M.N."/>
            <person name="Hua S.X."/>
        </authorList>
    </citation>
    <scope>NUCLEOTIDE SEQUENCE [LARGE SCALE GENOMIC DNA]</scope>
    <source>
        <strain evidence="3 4">Foug A</strain>
    </source>
</reference>
<evidence type="ECO:0000259" key="2">
    <source>
        <dbReference type="PROSITE" id="PS50966"/>
    </source>
</evidence>
<dbReference type="PANTHER" id="PTHR28498">
    <property type="entry name" value="ZINC FINGER SWIM DOMAIN-CONTAINING PROTEIN 7"/>
    <property type="match status" value="1"/>
</dbReference>
<reference evidence="4" key="2">
    <citation type="submission" date="2015-01" db="EMBL/GenBank/DDBJ databases">
        <title>Evolutionary Origins and Diversification of the Mycorrhizal Mutualists.</title>
        <authorList>
            <consortium name="DOE Joint Genome Institute"/>
            <consortium name="Mycorrhizal Genomics Consortium"/>
            <person name="Kohler A."/>
            <person name="Kuo A."/>
            <person name="Nagy L.G."/>
            <person name="Floudas D."/>
            <person name="Copeland A."/>
            <person name="Barry K.W."/>
            <person name="Cichocki N."/>
            <person name="Veneault-Fourrey C."/>
            <person name="LaButti K."/>
            <person name="Lindquist E.A."/>
            <person name="Lipzen A."/>
            <person name="Lundell T."/>
            <person name="Morin E."/>
            <person name="Murat C."/>
            <person name="Riley R."/>
            <person name="Ohm R."/>
            <person name="Sun H."/>
            <person name="Tunlid A."/>
            <person name="Henrissat B."/>
            <person name="Grigoriev I.V."/>
            <person name="Hibbett D.S."/>
            <person name="Martin F."/>
        </authorList>
    </citation>
    <scope>NUCLEOTIDE SEQUENCE [LARGE SCALE GENOMIC DNA]</scope>
    <source>
        <strain evidence="4">Foug A</strain>
    </source>
</reference>
<protein>
    <recommendedName>
        <fullName evidence="2">SWIM-type domain-containing protein</fullName>
    </recommendedName>
</protein>
<dbReference type="EMBL" id="KN822025">
    <property type="protein sequence ID" value="KIM65032.1"/>
    <property type="molecule type" value="Genomic_DNA"/>
</dbReference>
<proteinExistence type="predicted"/>
<evidence type="ECO:0000313" key="3">
    <source>
        <dbReference type="EMBL" id="KIM65032.1"/>
    </source>
</evidence>
<gene>
    <name evidence="3" type="ORF">SCLCIDRAFT_23127</name>
</gene>
<dbReference type="OrthoDB" id="337581at2759"/>
<keyword evidence="1" id="KW-0479">Metal-binding</keyword>
<sequence>MAETTLHLGHVVQAVINSVDIDNLEDGVDKLRSLFPDATLLAALDLVDRDSVMRYKTTWGRYHYEVRGSTSTYTVFPRLGFSAPASCYCTCPAFAFTVLMSNSHLMCKHVLAVCLAEQLSKCVEFSLSDEDLVTRVTAHLP</sequence>
<dbReference type="AlphaFoldDB" id="A0A0C3AJF1"/>
<dbReference type="GO" id="GO:0000724">
    <property type="term" value="P:double-strand break repair via homologous recombination"/>
    <property type="evidence" value="ECO:0007669"/>
    <property type="project" value="TreeGrafter"/>
</dbReference>
<dbReference type="InParanoid" id="A0A0C3AJF1"/>
<keyword evidence="4" id="KW-1185">Reference proteome</keyword>
<dbReference type="GO" id="GO:0008270">
    <property type="term" value="F:zinc ion binding"/>
    <property type="evidence" value="ECO:0007669"/>
    <property type="project" value="UniProtKB-KW"/>
</dbReference>
<dbReference type="Pfam" id="PF04434">
    <property type="entry name" value="SWIM"/>
    <property type="match status" value="1"/>
</dbReference>
<dbReference type="Proteomes" id="UP000053989">
    <property type="component" value="Unassembled WGS sequence"/>
</dbReference>
<feature type="domain" description="SWIM-type" evidence="2">
    <location>
        <begin position="73"/>
        <end position="118"/>
    </location>
</feature>
<dbReference type="InterPro" id="IPR007527">
    <property type="entry name" value="Znf_SWIM"/>
</dbReference>
<evidence type="ECO:0000256" key="1">
    <source>
        <dbReference type="PROSITE-ProRule" id="PRU00325"/>
    </source>
</evidence>
<keyword evidence="1" id="KW-0862">Zinc</keyword>
<accession>A0A0C3AJF1</accession>
<dbReference type="HOGENOM" id="CLU_132858_0_0_1"/>